<feature type="region of interest" description="Disordered" evidence="2">
    <location>
        <begin position="1"/>
        <end position="32"/>
    </location>
</feature>
<gene>
    <name evidence="3" type="ORF">EX30DRAFT_358249</name>
</gene>
<organism evidence="3 4">
    <name type="scientific">Ascodesmis nigricans</name>
    <dbReference type="NCBI Taxonomy" id="341454"/>
    <lineage>
        <taxon>Eukaryota</taxon>
        <taxon>Fungi</taxon>
        <taxon>Dikarya</taxon>
        <taxon>Ascomycota</taxon>
        <taxon>Pezizomycotina</taxon>
        <taxon>Pezizomycetes</taxon>
        <taxon>Pezizales</taxon>
        <taxon>Ascodesmidaceae</taxon>
        <taxon>Ascodesmis</taxon>
    </lineage>
</organism>
<name>A0A4S2N2H7_9PEZI</name>
<dbReference type="OrthoDB" id="247013at2759"/>
<dbReference type="EMBL" id="ML220114">
    <property type="protein sequence ID" value="TGZ83311.1"/>
    <property type="molecule type" value="Genomic_DNA"/>
</dbReference>
<keyword evidence="4" id="KW-1185">Reference proteome</keyword>
<dbReference type="Proteomes" id="UP000298138">
    <property type="component" value="Unassembled WGS sequence"/>
</dbReference>
<dbReference type="GO" id="GO:0005634">
    <property type="term" value="C:nucleus"/>
    <property type="evidence" value="ECO:0007669"/>
    <property type="project" value="TreeGrafter"/>
</dbReference>
<evidence type="ECO:0000313" key="3">
    <source>
        <dbReference type="EMBL" id="TGZ83311.1"/>
    </source>
</evidence>
<sequence>MGNDGGSIPTRRELVKSPTRKPTHSQVRDTTAQNQEYRWTTCQLSKRPLVPPIVSDSAGLLYNKDSILEWLLRGTEVYGDGDEVLDGRVKSLKDVVEVKFDTLKEKTNGSPVHVWVCSVSRKELGAGIRSVYLVPCGHAFSESAVKEIGGSNCITCNEPFEESNIIVINPTEPKDIDALKERASKLAEDGLAHSLKSVSGKKNKKRKKDTESEPAKKKQKESGIKNAAAASITAKVLSDEKLRNHQRKQEMNDNLKSLFSDRSQAPGKNNDYMTRGYSLPAAQGKR</sequence>
<evidence type="ECO:0000313" key="4">
    <source>
        <dbReference type="Proteomes" id="UP000298138"/>
    </source>
</evidence>
<dbReference type="InterPro" id="IPR006735">
    <property type="entry name" value="Rtf2"/>
</dbReference>
<comment type="similarity">
    <text evidence="1">Belongs to the rtf2 family.</text>
</comment>
<dbReference type="InParanoid" id="A0A4S2N2H7"/>
<dbReference type="STRING" id="341454.A0A4S2N2H7"/>
<dbReference type="Pfam" id="PF04641">
    <property type="entry name" value="Rtf2"/>
    <property type="match status" value="1"/>
</dbReference>
<dbReference type="InterPro" id="IPR027799">
    <property type="entry name" value="Rtf2_RING-finger"/>
</dbReference>
<feature type="compositionally biased region" description="Basic and acidic residues" evidence="2">
    <location>
        <begin position="237"/>
        <end position="253"/>
    </location>
</feature>
<evidence type="ECO:0000256" key="1">
    <source>
        <dbReference type="ARBA" id="ARBA00009885"/>
    </source>
</evidence>
<protein>
    <submittedName>
        <fullName evidence="3">DUF602-domain-containing protein</fullName>
    </submittedName>
</protein>
<reference evidence="3 4" key="1">
    <citation type="submission" date="2019-04" db="EMBL/GenBank/DDBJ databases">
        <title>Comparative genomics and transcriptomics to analyze fruiting body development in filamentous ascomycetes.</title>
        <authorList>
            <consortium name="DOE Joint Genome Institute"/>
            <person name="Lutkenhaus R."/>
            <person name="Traeger S."/>
            <person name="Breuer J."/>
            <person name="Kuo A."/>
            <person name="Lipzen A."/>
            <person name="Pangilinan J."/>
            <person name="Dilworth D."/>
            <person name="Sandor L."/>
            <person name="Poggeler S."/>
            <person name="Barry K."/>
            <person name="Grigoriev I.V."/>
            <person name="Nowrousian M."/>
        </authorList>
    </citation>
    <scope>NUCLEOTIDE SEQUENCE [LARGE SCALE GENOMIC DNA]</scope>
    <source>
        <strain evidence="3 4">CBS 389.68</strain>
    </source>
</reference>
<dbReference type="AlphaFoldDB" id="A0A4S2N2H7"/>
<feature type="region of interest" description="Disordered" evidence="2">
    <location>
        <begin position="190"/>
        <end position="286"/>
    </location>
</feature>
<dbReference type="PANTHER" id="PTHR12775:SF0">
    <property type="entry name" value="REPLICATION TERMINATION FACTOR 2"/>
    <property type="match status" value="1"/>
</dbReference>
<dbReference type="CDD" id="cd16653">
    <property type="entry name" value="RING-like_Rtf2"/>
    <property type="match status" value="1"/>
</dbReference>
<feature type="compositionally biased region" description="Polar residues" evidence="2">
    <location>
        <begin position="254"/>
        <end position="267"/>
    </location>
</feature>
<feature type="compositionally biased region" description="Basic and acidic residues" evidence="2">
    <location>
        <begin position="208"/>
        <end position="223"/>
    </location>
</feature>
<dbReference type="PANTHER" id="PTHR12775">
    <property type="entry name" value="PROTEIN C20ORF43 HOMOLOG"/>
    <property type="match status" value="1"/>
</dbReference>
<evidence type="ECO:0000256" key="2">
    <source>
        <dbReference type="SAM" id="MobiDB-lite"/>
    </source>
</evidence>
<dbReference type="GO" id="GO:0006274">
    <property type="term" value="P:DNA replication termination"/>
    <property type="evidence" value="ECO:0007669"/>
    <property type="project" value="TreeGrafter"/>
</dbReference>
<accession>A0A4S2N2H7</accession>
<proteinExistence type="inferred from homology"/>